<dbReference type="InterPro" id="IPR026516">
    <property type="entry name" value="THAP1/10"/>
</dbReference>
<evidence type="ECO:0000256" key="5">
    <source>
        <dbReference type="PROSITE-ProRule" id="PRU00309"/>
    </source>
</evidence>
<comment type="caution">
    <text evidence="7">The sequence shown here is derived from an EMBL/GenBank/DDBJ whole genome shotgun (WGS) entry which is preliminary data.</text>
</comment>
<sequence length="143" mass="16690">MYGSQNKWCFVPGCKNTSRSAPNKKFLSVPENYSRKVKWFKAARRDIPKSKSTFFCCEDHFKLEEDMENYIRYKLIGSKMILKADVVPHIFDCQPDRKRAASTPERSVALKRQRKQLVEEALLCEAKEVNPQYELISSHGRGR</sequence>
<dbReference type="SMART" id="SM00980">
    <property type="entry name" value="THAP"/>
    <property type="match status" value="1"/>
</dbReference>
<name>A0AAV8ZAU4_9CUCU</name>
<reference evidence="7" key="1">
    <citation type="journal article" date="2023" name="Insect Mol. Biol.">
        <title>Genome sequencing provides insights into the evolution of gene families encoding plant cell wall-degrading enzymes in longhorned beetles.</title>
        <authorList>
            <person name="Shin N.R."/>
            <person name="Okamura Y."/>
            <person name="Kirsch R."/>
            <person name="Pauchet Y."/>
        </authorList>
    </citation>
    <scope>NUCLEOTIDE SEQUENCE</scope>
    <source>
        <strain evidence="7">AMC_N1</strain>
    </source>
</reference>
<dbReference type="Pfam" id="PF05485">
    <property type="entry name" value="THAP"/>
    <property type="match status" value="1"/>
</dbReference>
<proteinExistence type="predicted"/>
<dbReference type="Proteomes" id="UP001162162">
    <property type="component" value="Unassembled WGS sequence"/>
</dbReference>
<evidence type="ECO:0000256" key="1">
    <source>
        <dbReference type="ARBA" id="ARBA00022723"/>
    </source>
</evidence>
<evidence type="ECO:0000313" key="7">
    <source>
        <dbReference type="EMBL" id="KAJ8961214.1"/>
    </source>
</evidence>
<dbReference type="PANTHER" id="PTHR46600:SF11">
    <property type="entry name" value="THAP DOMAIN-CONTAINING PROTEIN 10"/>
    <property type="match status" value="1"/>
</dbReference>
<dbReference type="PROSITE" id="PS50950">
    <property type="entry name" value="ZF_THAP"/>
    <property type="match status" value="1"/>
</dbReference>
<dbReference type="SUPFAM" id="SSF57716">
    <property type="entry name" value="Glucocorticoid receptor-like (DNA-binding domain)"/>
    <property type="match status" value="1"/>
</dbReference>
<dbReference type="InterPro" id="IPR006612">
    <property type="entry name" value="THAP_Znf"/>
</dbReference>
<evidence type="ECO:0000256" key="2">
    <source>
        <dbReference type="ARBA" id="ARBA00022771"/>
    </source>
</evidence>
<keyword evidence="2 5" id="KW-0863">Zinc-finger</keyword>
<evidence type="ECO:0000256" key="4">
    <source>
        <dbReference type="ARBA" id="ARBA00023125"/>
    </source>
</evidence>
<accession>A0AAV8ZAU4</accession>
<evidence type="ECO:0000256" key="3">
    <source>
        <dbReference type="ARBA" id="ARBA00022833"/>
    </source>
</evidence>
<dbReference type="PANTHER" id="PTHR46600">
    <property type="entry name" value="THAP DOMAIN-CONTAINING"/>
    <property type="match status" value="1"/>
</dbReference>
<organism evidence="7 8">
    <name type="scientific">Aromia moschata</name>
    <dbReference type="NCBI Taxonomy" id="1265417"/>
    <lineage>
        <taxon>Eukaryota</taxon>
        <taxon>Metazoa</taxon>
        <taxon>Ecdysozoa</taxon>
        <taxon>Arthropoda</taxon>
        <taxon>Hexapoda</taxon>
        <taxon>Insecta</taxon>
        <taxon>Pterygota</taxon>
        <taxon>Neoptera</taxon>
        <taxon>Endopterygota</taxon>
        <taxon>Coleoptera</taxon>
        <taxon>Polyphaga</taxon>
        <taxon>Cucujiformia</taxon>
        <taxon>Chrysomeloidea</taxon>
        <taxon>Cerambycidae</taxon>
        <taxon>Cerambycinae</taxon>
        <taxon>Callichromatini</taxon>
        <taxon>Aromia</taxon>
    </lineage>
</organism>
<dbReference type="GO" id="GO:0008270">
    <property type="term" value="F:zinc ion binding"/>
    <property type="evidence" value="ECO:0007669"/>
    <property type="project" value="UniProtKB-KW"/>
</dbReference>
<dbReference type="GO" id="GO:0043565">
    <property type="term" value="F:sequence-specific DNA binding"/>
    <property type="evidence" value="ECO:0007669"/>
    <property type="project" value="InterPro"/>
</dbReference>
<dbReference type="EMBL" id="JAPWTK010000006">
    <property type="protein sequence ID" value="KAJ8961214.1"/>
    <property type="molecule type" value="Genomic_DNA"/>
</dbReference>
<dbReference type="AlphaFoldDB" id="A0AAV8ZAU4"/>
<feature type="domain" description="THAP-type" evidence="6">
    <location>
        <begin position="1"/>
        <end position="91"/>
    </location>
</feature>
<keyword evidence="8" id="KW-1185">Reference proteome</keyword>
<evidence type="ECO:0000259" key="6">
    <source>
        <dbReference type="PROSITE" id="PS50950"/>
    </source>
</evidence>
<keyword evidence="3" id="KW-0862">Zinc</keyword>
<keyword evidence="4 5" id="KW-0238">DNA-binding</keyword>
<evidence type="ECO:0000313" key="8">
    <source>
        <dbReference type="Proteomes" id="UP001162162"/>
    </source>
</evidence>
<gene>
    <name evidence="7" type="ORF">NQ318_008897</name>
</gene>
<keyword evidence="1" id="KW-0479">Metal-binding</keyword>
<protein>
    <recommendedName>
        <fullName evidence="6">THAP-type domain-containing protein</fullName>
    </recommendedName>
</protein>